<feature type="region of interest" description="Disordered" evidence="1">
    <location>
        <begin position="1"/>
        <end position="26"/>
    </location>
</feature>
<evidence type="ECO:0000313" key="2">
    <source>
        <dbReference type="EMBL" id="KAF3601590.1"/>
    </source>
</evidence>
<dbReference type="AlphaFoldDB" id="A0A8S9SNJ7"/>
<dbReference type="Proteomes" id="UP000712600">
    <property type="component" value="Unassembled WGS sequence"/>
</dbReference>
<proteinExistence type="predicted"/>
<sequence>MQSACMQLDGLNGPPTREEPRAGTDRRTVSSCYRIANVLNAEIVACWSGLRSSIANGSKLLSGRVEQAEIVSREQAEVASWNGLRSRAEIGNSLSMGF</sequence>
<name>A0A8S9SNJ7_BRACR</name>
<protein>
    <submittedName>
        <fullName evidence="2">Uncharacterized protein</fullName>
    </submittedName>
</protein>
<organism evidence="2 3">
    <name type="scientific">Brassica cretica</name>
    <name type="common">Mustard</name>
    <dbReference type="NCBI Taxonomy" id="69181"/>
    <lineage>
        <taxon>Eukaryota</taxon>
        <taxon>Viridiplantae</taxon>
        <taxon>Streptophyta</taxon>
        <taxon>Embryophyta</taxon>
        <taxon>Tracheophyta</taxon>
        <taxon>Spermatophyta</taxon>
        <taxon>Magnoliopsida</taxon>
        <taxon>eudicotyledons</taxon>
        <taxon>Gunneridae</taxon>
        <taxon>Pentapetalae</taxon>
        <taxon>rosids</taxon>
        <taxon>malvids</taxon>
        <taxon>Brassicales</taxon>
        <taxon>Brassicaceae</taxon>
        <taxon>Brassiceae</taxon>
        <taxon>Brassica</taxon>
    </lineage>
</organism>
<feature type="compositionally biased region" description="Basic and acidic residues" evidence="1">
    <location>
        <begin position="16"/>
        <end position="26"/>
    </location>
</feature>
<comment type="caution">
    <text evidence="2">The sequence shown here is derived from an EMBL/GenBank/DDBJ whole genome shotgun (WGS) entry which is preliminary data.</text>
</comment>
<evidence type="ECO:0000313" key="3">
    <source>
        <dbReference type="Proteomes" id="UP000712600"/>
    </source>
</evidence>
<dbReference type="EMBL" id="QGKX02000004">
    <property type="protein sequence ID" value="KAF3601590.1"/>
    <property type="molecule type" value="Genomic_DNA"/>
</dbReference>
<reference evidence="2" key="1">
    <citation type="submission" date="2019-12" db="EMBL/GenBank/DDBJ databases">
        <title>Genome sequencing and annotation of Brassica cretica.</title>
        <authorList>
            <person name="Studholme D.J."/>
            <person name="Sarris P."/>
        </authorList>
    </citation>
    <scope>NUCLEOTIDE SEQUENCE</scope>
    <source>
        <strain evidence="2">PFS-109/04</strain>
        <tissue evidence="2">Leaf</tissue>
    </source>
</reference>
<evidence type="ECO:0000256" key="1">
    <source>
        <dbReference type="SAM" id="MobiDB-lite"/>
    </source>
</evidence>
<accession>A0A8S9SNJ7</accession>
<gene>
    <name evidence="2" type="ORF">F2Q69_00036968</name>
</gene>